<comment type="similarity">
    <text evidence="2">Belongs to the universal stress protein A family.</text>
</comment>
<dbReference type="PANTHER" id="PTHR47892">
    <property type="entry name" value="UNIVERSAL STRESS PROTEIN E"/>
    <property type="match status" value="1"/>
</dbReference>
<sequence>MSTLQRVLLIAPTALSRTPAFDRASALARAMGASLHIVAFDFIEVLEVAGLFDHQAMAQAREGYLQVHRQWLEQQARFERANGLRVTTEVLWAKARLQDILDYVTDYHPDLVIKDAQPVPALRRIFYKPLDWLLLRDLRQPLHLVTDSRHPLPLKVLAALDLSHLEYLTQSLNQRILEMGATLARYCGARVHLLSVVDWATENATGLPIYSPDNDLSMRDAVNDAQQEAFETLAERYAIAPEHCHRLEGVPHQVIARFAADNDFDLMILGRAHRRGLQRFVGGSAEQLLYHTPCSLMLVEPQE</sequence>
<reference evidence="6 7" key="1">
    <citation type="submission" date="2018-03" db="EMBL/GenBank/DDBJ databases">
        <title>Draft genome sequence of the plant growth promoting rhizobacterium Pseudomonas protegens strain BNJ-SS-45 isolated from wheat (Triticum aestivum) rhizosphere.</title>
        <authorList>
            <person name="Bajpai A."/>
            <person name="Shende K."/>
            <person name="Meena N."/>
            <person name="Upadhyayula S.R."/>
            <person name="Suravajhala P."/>
            <person name="Medicherla K.M."/>
            <person name="Johri B.N."/>
        </authorList>
    </citation>
    <scope>NUCLEOTIDE SEQUENCE [LARGE SCALE GENOMIC DNA]</scope>
    <source>
        <strain evidence="6 7">BNJ-SS-45</strain>
    </source>
</reference>
<comment type="function">
    <text evidence="4">Required for resistance to DNA-damaging agents.</text>
</comment>
<evidence type="ECO:0000313" key="6">
    <source>
        <dbReference type="EMBL" id="PUA47233.1"/>
    </source>
</evidence>
<evidence type="ECO:0000256" key="3">
    <source>
        <dbReference type="ARBA" id="ARBA00022490"/>
    </source>
</evidence>
<evidence type="ECO:0000256" key="4">
    <source>
        <dbReference type="ARBA" id="ARBA00037131"/>
    </source>
</evidence>
<comment type="caution">
    <text evidence="6">The sequence shown here is derived from an EMBL/GenBank/DDBJ whole genome shotgun (WGS) entry which is preliminary data.</text>
</comment>
<evidence type="ECO:0000256" key="1">
    <source>
        <dbReference type="ARBA" id="ARBA00004496"/>
    </source>
</evidence>
<gene>
    <name evidence="6" type="ORF">C5U62_04435</name>
</gene>
<evidence type="ECO:0000259" key="5">
    <source>
        <dbReference type="Pfam" id="PF00582"/>
    </source>
</evidence>
<dbReference type="Proteomes" id="UP000244178">
    <property type="component" value="Unassembled WGS sequence"/>
</dbReference>
<dbReference type="SUPFAM" id="SSF52402">
    <property type="entry name" value="Adenine nucleotide alpha hydrolases-like"/>
    <property type="match status" value="2"/>
</dbReference>
<organism evidence="6 7">
    <name type="scientific">Pseudomonas protegens</name>
    <dbReference type="NCBI Taxonomy" id="380021"/>
    <lineage>
        <taxon>Bacteria</taxon>
        <taxon>Pseudomonadati</taxon>
        <taxon>Pseudomonadota</taxon>
        <taxon>Gammaproteobacteria</taxon>
        <taxon>Pseudomonadales</taxon>
        <taxon>Pseudomonadaceae</taxon>
        <taxon>Pseudomonas</taxon>
    </lineage>
</organism>
<dbReference type="PANTHER" id="PTHR47892:SF1">
    <property type="entry name" value="UNIVERSAL STRESS PROTEIN E"/>
    <property type="match status" value="1"/>
</dbReference>
<dbReference type="RefSeq" id="WP_108543629.1">
    <property type="nucleotide sequence ID" value="NZ_PIZE01000004.1"/>
</dbReference>
<accession>A0A2T6GSU9</accession>
<dbReference type="GO" id="GO:0005737">
    <property type="term" value="C:cytoplasm"/>
    <property type="evidence" value="ECO:0007669"/>
    <property type="project" value="UniProtKB-SubCell"/>
</dbReference>
<keyword evidence="3" id="KW-0963">Cytoplasm</keyword>
<dbReference type="Pfam" id="PF00582">
    <property type="entry name" value="Usp"/>
    <property type="match status" value="1"/>
</dbReference>
<comment type="subcellular location">
    <subcellularLocation>
        <location evidence="1">Cytoplasm</location>
    </subcellularLocation>
</comment>
<dbReference type="AlphaFoldDB" id="A0A2T6GSU9"/>
<evidence type="ECO:0000313" key="7">
    <source>
        <dbReference type="Proteomes" id="UP000244178"/>
    </source>
</evidence>
<proteinExistence type="inferred from homology"/>
<evidence type="ECO:0000256" key="2">
    <source>
        <dbReference type="ARBA" id="ARBA00008791"/>
    </source>
</evidence>
<dbReference type="EMBL" id="PYJM01000001">
    <property type="protein sequence ID" value="PUA47233.1"/>
    <property type="molecule type" value="Genomic_DNA"/>
</dbReference>
<protein>
    <submittedName>
        <fullName evidence="6">Universal stress protein UspA</fullName>
    </submittedName>
</protein>
<dbReference type="Gene3D" id="3.40.50.12370">
    <property type="match status" value="1"/>
</dbReference>
<dbReference type="CDD" id="cd00293">
    <property type="entry name" value="USP-like"/>
    <property type="match status" value="1"/>
</dbReference>
<feature type="domain" description="UspA" evidence="5">
    <location>
        <begin position="173"/>
        <end position="299"/>
    </location>
</feature>
<name>A0A2T6GSU9_9PSED</name>
<dbReference type="InterPro" id="IPR006016">
    <property type="entry name" value="UspA"/>
</dbReference>